<reference evidence="3" key="1">
    <citation type="submission" date="2016-10" db="EMBL/GenBank/DDBJ databases">
        <authorList>
            <person name="Varghese N."/>
            <person name="Submissions S."/>
        </authorList>
    </citation>
    <scope>NUCLEOTIDE SEQUENCE [LARGE SCALE GENOMIC DNA]</scope>
    <source>
        <strain evidence="3">GAS369</strain>
    </source>
</reference>
<proteinExistence type="predicted"/>
<dbReference type="Proteomes" id="UP000243904">
    <property type="component" value="Chromosome I"/>
</dbReference>
<accession>A0A1H2AFQ9</accession>
<protein>
    <submittedName>
        <fullName evidence="2">Uncharacterized protein</fullName>
    </submittedName>
</protein>
<gene>
    <name evidence="2" type="ORF">SAMN05444158_6098</name>
</gene>
<dbReference type="AlphaFoldDB" id="A0A1H2AFQ9"/>
<organism evidence="2 3">
    <name type="scientific">Bradyrhizobium canariense</name>
    <dbReference type="NCBI Taxonomy" id="255045"/>
    <lineage>
        <taxon>Bacteria</taxon>
        <taxon>Pseudomonadati</taxon>
        <taxon>Pseudomonadota</taxon>
        <taxon>Alphaproteobacteria</taxon>
        <taxon>Hyphomicrobiales</taxon>
        <taxon>Nitrobacteraceae</taxon>
        <taxon>Bradyrhizobium</taxon>
    </lineage>
</organism>
<evidence type="ECO:0000256" key="1">
    <source>
        <dbReference type="SAM" id="MobiDB-lite"/>
    </source>
</evidence>
<sequence length="74" mass="8176">MRDANAQRGDTMIPIRTMRQASEPHVSHAETGGLCSGDLGRPALRLADHEVAEHLHARNCLQFFGINKISIELN</sequence>
<evidence type="ECO:0000313" key="2">
    <source>
        <dbReference type="EMBL" id="SDT44336.1"/>
    </source>
</evidence>
<evidence type="ECO:0000313" key="3">
    <source>
        <dbReference type="Proteomes" id="UP000243904"/>
    </source>
</evidence>
<name>A0A1H2AFQ9_9BRAD</name>
<dbReference type="EMBL" id="LT629750">
    <property type="protein sequence ID" value="SDT44336.1"/>
    <property type="molecule type" value="Genomic_DNA"/>
</dbReference>
<keyword evidence="3" id="KW-1185">Reference proteome</keyword>
<feature type="region of interest" description="Disordered" evidence="1">
    <location>
        <begin position="1"/>
        <end position="34"/>
    </location>
</feature>